<evidence type="ECO:0000256" key="1">
    <source>
        <dbReference type="ARBA" id="ARBA00023054"/>
    </source>
</evidence>
<dbReference type="PaxDb" id="35128-Thaps7910"/>
<reference evidence="3 4" key="2">
    <citation type="journal article" date="2008" name="Nature">
        <title>The Phaeodactylum genome reveals the evolutionary history of diatom genomes.</title>
        <authorList>
            <person name="Bowler C."/>
            <person name="Allen A.E."/>
            <person name="Badger J.H."/>
            <person name="Grimwood J."/>
            <person name="Jabbari K."/>
            <person name="Kuo A."/>
            <person name="Maheswari U."/>
            <person name="Martens C."/>
            <person name="Maumus F."/>
            <person name="Otillar R.P."/>
            <person name="Rayko E."/>
            <person name="Salamov A."/>
            <person name="Vandepoele K."/>
            <person name="Beszteri B."/>
            <person name="Gruber A."/>
            <person name="Heijde M."/>
            <person name="Katinka M."/>
            <person name="Mock T."/>
            <person name="Valentin K."/>
            <person name="Verret F."/>
            <person name="Berges J.A."/>
            <person name="Brownlee C."/>
            <person name="Cadoret J.P."/>
            <person name="Chiovitti A."/>
            <person name="Choi C.J."/>
            <person name="Coesel S."/>
            <person name="De Martino A."/>
            <person name="Detter J.C."/>
            <person name="Durkin C."/>
            <person name="Falciatore A."/>
            <person name="Fournet J."/>
            <person name="Haruta M."/>
            <person name="Huysman M.J."/>
            <person name="Jenkins B.D."/>
            <person name="Jiroutova K."/>
            <person name="Jorgensen R.E."/>
            <person name="Joubert Y."/>
            <person name="Kaplan A."/>
            <person name="Kroger N."/>
            <person name="Kroth P.G."/>
            <person name="La Roche J."/>
            <person name="Lindquist E."/>
            <person name="Lommer M."/>
            <person name="Martin-Jezequel V."/>
            <person name="Lopez P.J."/>
            <person name="Lucas S."/>
            <person name="Mangogna M."/>
            <person name="McGinnis K."/>
            <person name="Medlin L.K."/>
            <person name="Montsant A."/>
            <person name="Oudot-Le Secq M.P."/>
            <person name="Napoli C."/>
            <person name="Obornik M."/>
            <person name="Parker M.S."/>
            <person name="Petit J.L."/>
            <person name="Porcel B.M."/>
            <person name="Poulsen N."/>
            <person name="Robison M."/>
            <person name="Rychlewski L."/>
            <person name="Rynearson T.A."/>
            <person name="Schmutz J."/>
            <person name="Shapiro H."/>
            <person name="Siaut M."/>
            <person name="Stanley M."/>
            <person name="Sussman M.R."/>
            <person name="Taylor A.R."/>
            <person name="Vardi A."/>
            <person name="von Dassow P."/>
            <person name="Vyverman W."/>
            <person name="Willis A."/>
            <person name="Wyrwicz L.S."/>
            <person name="Rokhsar D.S."/>
            <person name="Weissenbach J."/>
            <person name="Armbrust E.V."/>
            <person name="Green B.R."/>
            <person name="Van de Peer Y."/>
            <person name="Grigoriev I.V."/>
        </authorList>
    </citation>
    <scope>NUCLEOTIDE SEQUENCE [LARGE SCALE GENOMIC DNA]</scope>
    <source>
        <strain evidence="3 4">CCMP1335</strain>
    </source>
</reference>
<evidence type="ECO:0000313" key="3">
    <source>
        <dbReference type="EMBL" id="EED90176.1"/>
    </source>
</evidence>
<organism evidence="3 4">
    <name type="scientific">Thalassiosira pseudonana</name>
    <name type="common">Marine diatom</name>
    <name type="synonym">Cyclotella nana</name>
    <dbReference type="NCBI Taxonomy" id="35128"/>
    <lineage>
        <taxon>Eukaryota</taxon>
        <taxon>Sar</taxon>
        <taxon>Stramenopiles</taxon>
        <taxon>Ochrophyta</taxon>
        <taxon>Bacillariophyta</taxon>
        <taxon>Coscinodiscophyceae</taxon>
        <taxon>Thalassiosirophycidae</taxon>
        <taxon>Thalassiosirales</taxon>
        <taxon>Thalassiosiraceae</taxon>
        <taxon>Thalassiosira</taxon>
    </lineage>
</organism>
<reference evidence="3 4" key="1">
    <citation type="journal article" date="2004" name="Science">
        <title>The genome of the diatom Thalassiosira pseudonana: ecology, evolution, and metabolism.</title>
        <authorList>
            <person name="Armbrust E.V."/>
            <person name="Berges J.A."/>
            <person name="Bowler C."/>
            <person name="Green B.R."/>
            <person name="Martinez D."/>
            <person name="Putnam N.H."/>
            <person name="Zhou S."/>
            <person name="Allen A.E."/>
            <person name="Apt K.E."/>
            <person name="Bechner M."/>
            <person name="Brzezinski M.A."/>
            <person name="Chaal B.K."/>
            <person name="Chiovitti A."/>
            <person name="Davis A.K."/>
            <person name="Demarest M.S."/>
            <person name="Detter J.C."/>
            <person name="Glavina T."/>
            <person name="Goodstein D."/>
            <person name="Hadi M.Z."/>
            <person name="Hellsten U."/>
            <person name="Hildebrand M."/>
            <person name="Jenkins B.D."/>
            <person name="Jurka J."/>
            <person name="Kapitonov V.V."/>
            <person name="Kroger N."/>
            <person name="Lau W.W."/>
            <person name="Lane T.W."/>
            <person name="Larimer F.W."/>
            <person name="Lippmeier J.C."/>
            <person name="Lucas S."/>
            <person name="Medina M."/>
            <person name="Montsant A."/>
            <person name="Obornik M."/>
            <person name="Parker M.S."/>
            <person name="Palenik B."/>
            <person name="Pazour G.J."/>
            <person name="Richardson P.M."/>
            <person name="Rynearson T.A."/>
            <person name="Saito M.A."/>
            <person name="Schwartz D.C."/>
            <person name="Thamatrakoln K."/>
            <person name="Valentin K."/>
            <person name="Vardi A."/>
            <person name="Wilkerson F.P."/>
            <person name="Rokhsar D.S."/>
        </authorList>
    </citation>
    <scope>NUCLEOTIDE SEQUENCE [LARGE SCALE GENOMIC DNA]</scope>
    <source>
        <strain evidence="3 4">CCMP1335</strain>
    </source>
</reference>
<dbReference type="GeneID" id="7449280"/>
<protein>
    <submittedName>
        <fullName evidence="3">Uncharacterized protein</fullName>
    </submittedName>
</protein>
<proteinExistence type="predicted"/>
<evidence type="ECO:0000313" key="4">
    <source>
        <dbReference type="Proteomes" id="UP000001449"/>
    </source>
</evidence>
<dbReference type="STRING" id="35128.B8C7V8"/>
<dbReference type="PANTHER" id="PTHR32083:SF34">
    <property type="entry name" value="COILED-COIL DOMAIN-CONTAINING PROTEIN 146"/>
    <property type="match status" value="1"/>
</dbReference>
<dbReference type="GO" id="GO:0005856">
    <property type="term" value="C:cytoskeleton"/>
    <property type="evidence" value="ECO:0000318"/>
    <property type="project" value="GO_Central"/>
</dbReference>
<evidence type="ECO:0000256" key="2">
    <source>
        <dbReference type="SAM" id="Coils"/>
    </source>
</evidence>
<dbReference type="InParanoid" id="B8C7V8"/>
<accession>B8C7V8</accession>
<dbReference type="EMBL" id="CM000645">
    <property type="protein sequence ID" value="EED90176.1"/>
    <property type="molecule type" value="Genomic_DNA"/>
</dbReference>
<feature type="coiled-coil region" evidence="2">
    <location>
        <begin position="188"/>
        <end position="222"/>
    </location>
</feature>
<feature type="coiled-coil region" evidence="2">
    <location>
        <begin position="20"/>
        <end position="47"/>
    </location>
</feature>
<dbReference type="HOGENOM" id="CLU_378374_0_0_1"/>
<dbReference type="KEGG" id="tps:THAPSDRAFT_7910"/>
<name>B8C7V8_THAPS</name>
<dbReference type="AlphaFoldDB" id="B8C7V8"/>
<dbReference type="RefSeq" id="XP_002292201.1">
    <property type="nucleotide sequence ID" value="XM_002292165.1"/>
</dbReference>
<feature type="coiled-coil region" evidence="2">
    <location>
        <begin position="419"/>
        <end position="448"/>
    </location>
</feature>
<keyword evidence="4" id="KW-1185">Reference proteome</keyword>
<sequence>MSKQACTDEEQRLLELSCLGETMKAECDEIEKEVQEQSTRLSTLREQPQMYEEEMRKVENATMAIQTKINSIEQNKGEVIADIELQKQRTAELEKQTAAEQKRLEDERSVLARKRQQTDDLVKDLENERVRQHSLASRRIELEINLKTTAESIRHNNNFLTVDNRQVNAAKSTLAKKLQATAKVKASLPQKNAKLKDLQRDLDATKAEKNTHEQTLAELRSQVDIGMIRLLEQVTIDDNQQCRLDETARSVAQREGEVEKMRVEEKKASTVATLMKEKRATTRRKLEKAEQMKFDIESEIRFQQIQELGITKTLKDATKQQEFFKYLHDMIKSEKMECSTLVETTNKALSDMKQRCKTLRAHVRSLTTERDDKAEALRFLRKELETKQRLRASSRRGKSLAWTQCRDKMATLSIEEARIQTLRSTLVLAQKEVERLKLQNDHMAWEKQSMLEQLSSRKSQLLSLFNTAAVYVEVLKRGELACHQMSEEMKKTEIVNRDIQRSIDLIVSQLRNQSDDSAILERTQAQLEFQILETARISRELESPTQERFNALPGHHPSKEELLANLKVLEKLERKNRETLRSKELSINITSQQITELETESKDWKAATQFLLNAINDYQGRVHELKKTLTSQRGEIQMYSDLIDKMSDSKVDLEKDIGLREQLVRERINTPSSYSAPSSPKRHVVERLRPTAYMPSDNDTIQVPRPYGMPPFQPTGTMIRHIRQPQPMTINYN</sequence>
<dbReference type="PANTHER" id="PTHR32083">
    <property type="entry name" value="CILIA AND FLAGELLA-ASSOCIATED PROTEIN 58-RELATED"/>
    <property type="match status" value="1"/>
</dbReference>
<dbReference type="Proteomes" id="UP000001449">
    <property type="component" value="Chromosome 9"/>
</dbReference>
<dbReference type="eggNOG" id="ENOG502QPM4">
    <property type="taxonomic scope" value="Eukaryota"/>
</dbReference>
<keyword evidence="1 2" id="KW-0175">Coiled coil</keyword>
<dbReference type="OMA" id="PRPNAYV"/>
<gene>
    <name evidence="3" type="ORF">THAPSDRAFT_7910</name>
</gene>
<feature type="coiled-coil region" evidence="2">
    <location>
        <begin position="349"/>
        <end position="383"/>
    </location>
</feature>